<evidence type="ECO:0000313" key="1">
    <source>
        <dbReference type="EMBL" id="HCM31423.1"/>
    </source>
</evidence>
<accession>A0A3D3G059</accession>
<comment type="caution">
    <text evidence="1">The sequence shown here is derived from an EMBL/GenBank/DDBJ whole genome shotgun (WGS) entry which is preliminary data.</text>
</comment>
<dbReference type="RefSeq" id="WP_248088383.1">
    <property type="nucleotide sequence ID" value="NZ_JAATPA010000009.1"/>
</dbReference>
<gene>
    <name evidence="1" type="ORF">DIC32_07590</name>
</gene>
<evidence type="ECO:0000313" key="2">
    <source>
        <dbReference type="Proteomes" id="UP000262257"/>
    </source>
</evidence>
<dbReference type="AlphaFoldDB" id="A0A3D3G059"/>
<dbReference type="Proteomes" id="UP000262257">
    <property type="component" value="Unassembled WGS sequence"/>
</dbReference>
<proteinExistence type="predicted"/>
<name>A0A3D3G059_ACIRA</name>
<dbReference type="EMBL" id="DPXL01000095">
    <property type="protein sequence ID" value="HCM31423.1"/>
    <property type="molecule type" value="Genomic_DNA"/>
</dbReference>
<protein>
    <submittedName>
        <fullName evidence="1">Type IV secretion protein Rhs</fullName>
    </submittedName>
</protein>
<organism evidence="1 2">
    <name type="scientific">Acinetobacter radioresistens</name>
    <dbReference type="NCBI Taxonomy" id="40216"/>
    <lineage>
        <taxon>Bacteria</taxon>
        <taxon>Pseudomonadati</taxon>
        <taxon>Pseudomonadota</taxon>
        <taxon>Gammaproteobacteria</taxon>
        <taxon>Moraxellales</taxon>
        <taxon>Moraxellaceae</taxon>
        <taxon>Acinetobacter</taxon>
    </lineage>
</organism>
<sequence>MALFLQHVAKRLTNIFIIKRRLLTPGERELAYSVFHSSLKLDHIEIIAHHAILKNYAMSPNGHIYFNIQDWREDFSMAPLSIQSWLIHELTHVWQYQQGMNVIRNAVFNRRYQYILQQGKQFFEYGIEQQAQMVQDYFLRRVKGQECSAYEACIPFLNKQMA</sequence>
<reference evidence="1 2" key="1">
    <citation type="journal article" date="2018" name="Nat. Biotechnol.">
        <title>A standardized bacterial taxonomy based on genome phylogeny substantially revises the tree of life.</title>
        <authorList>
            <person name="Parks D.H."/>
            <person name="Chuvochina M."/>
            <person name="Waite D.W."/>
            <person name="Rinke C."/>
            <person name="Skarshewski A."/>
            <person name="Chaumeil P.A."/>
            <person name="Hugenholtz P."/>
        </authorList>
    </citation>
    <scope>NUCLEOTIDE SEQUENCE [LARGE SCALE GENOMIC DNA]</scope>
    <source>
        <strain evidence="1">UBA10045</strain>
    </source>
</reference>